<dbReference type="Proteomes" id="UP000272015">
    <property type="component" value="Unassembled WGS sequence"/>
</dbReference>
<keyword evidence="3" id="KW-0808">Transferase</keyword>
<organism evidence="7 8">
    <name type="scientific">Cryobacterium melibiosiphilum</name>
    <dbReference type="NCBI Taxonomy" id="995039"/>
    <lineage>
        <taxon>Bacteria</taxon>
        <taxon>Bacillati</taxon>
        <taxon>Actinomycetota</taxon>
        <taxon>Actinomycetes</taxon>
        <taxon>Micrococcales</taxon>
        <taxon>Microbacteriaceae</taxon>
        <taxon>Cryobacterium</taxon>
    </lineage>
</organism>
<evidence type="ECO:0000313" key="8">
    <source>
        <dbReference type="Proteomes" id="UP000272015"/>
    </source>
</evidence>
<proteinExistence type="predicted"/>
<evidence type="ECO:0000256" key="5">
    <source>
        <dbReference type="ARBA" id="ARBA00048391"/>
    </source>
</evidence>
<dbReference type="CDD" id="cd02440">
    <property type="entry name" value="AdoMet_MTases"/>
    <property type="match status" value="1"/>
</dbReference>
<evidence type="ECO:0000256" key="4">
    <source>
        <dbReference type="ARBA" id="ARBA00022691"/>
    </source>
</evidence>
<dbReference type="InterPro" id="IPR004556">
    <property type="entry name" value="HemK-like"/>
</dbReference>
<dbReference type="Gene3D" id="1.10.8.10">
    <property type="entry name" value="DNA helicase RuvA subunit, C-terminal domain"/>
    <property type="match status" value="1"/>
</dbReference>
<dbReference type="PANTHER" id="PTHR18895">
    <property type="entry name" value="HEMK METHYLTRANSFERASE"/>
    <property type="match status" value="1"/>
</dbReference>
<dbReference type="NCBIfam" id="TIGR00536">
    <property type="entry name" value="hemK_fam"/>
    <property type="match status" value="1"/>
</dbReference>
<dbReference type="PANTHER" id="PTHR18895:SF74">
    <property type="entry name" value="MTRF1L RELEASE FACTOR GLUTAMINE METHYLTRANSFERASE"/>
    <property type="match status" value="1"/>
</dbReference>
<feature type="domain" description="Methyltransferase small" evidence="6">
    <location>
        <begin position="81"/>
        <end position="173"/>
    </location>
</feature>
<dbReference type="OrthoDB" id="9800643at2"/>
<evidence type="ECO:0000259" key="6">
    <source>
        <dbReference type="Pfam" id="PF05175"/>
    </source>
</evidence>
<dbReference type="GO" id="GO:0032259">
    <property type="term" value="P:methylation"/>
    <property type="evidence" value="ECO:0007669"/>
    <property type="project" value="UniProtKB-KW"/>
</dbReference>
<name>A0A3A5MJ16_9MICO</name>
<evidence type="ECO:0000256" key="3">
    <source>
        <dbReference type="ARBA" id="ARBA00022679"/>
    </source>
</evidence>
<comment type="caution">
    <text evidence="7">The sequence shown here is derived from an EMBL/GenBank/DDBJ whole genome shotgun (WGS) entry which is preliminary data.</text>
</comment>
<keyword evidence="8" id="KW-1185">Reference proteome</keyword>
<dbReference type="InterPro" id="IPR007848">
    <property type="entry name" value="Small_mtfrase_dom"/>
</dbReference>
<keyword evidence="2" id="KW-0489">Methyltransferase</keyword>
<evidence type="ECO:0000256" key="2">
    <source>
        <dbReference type="ARBA" id="ARBA00022603"/>
    </source>
</evidence>
<sequence>MQNVDEELTSVVTARLRAAGCVLAEEEARLLIETVPSRDALDALVARRVAGHPLEYVLGWAEFHGLHILVGPGVFVPRRRTEFLVEQAIAVAQAHPGRALDLCCGSGAVGAALISAVPTIDLYAADIDPVAVSFARRNLGGQGEVFEGDLYAPLPVELRGTIDVLLANAPYVPTDALHLLPAEARLYEPRVALDGGADGLDLHRRVAAEARDWLAPGGTLLIETSEQQAGIAADFFTRTGLAASVVHSDDLETTIVRGTRVR</sequence>
<dbReference type="Gene3D" id="3.40.50.150">
    <property type="entry name" value="Vaccinia Virus protein VP39"/>
    <property type="match status" value="1"/>
</dbReference>
<dbReference type="NCBIfam" id="TIGR03704">
    <property type="entry name" value="PrmC_rel_meth"/>
    <property type="match status" value="1"/>
</dbReference>
<dbReference type="InterPro" id="IPR029063">
    <property type="entry name" value="SAM-dependent_MTases_sf"/>
</dbReference>
<accession>A0A3A5MJ16</accession>
<evidence type="ECO:0000256" key="1">
    <source>
        <dbReference type="ARBA" id="ARBA00012771"/>
    </source>
</evidence>
<reference evidence="7 8" key="1">
    <citation type="submission" date="2018-09" db="EMBL/GenBank/DDBJ databases">
        <title>Novel species of Cryobacterium.</title>
        <authorList>
            <person name="Liu Q."/>
            <person name="Xin Y.-H."/>
        </authorList>
    </citation>
    <scope>NUCLEOTIDE SEQUENCE [LARGE SCALE GENOMIC DNA]</scope>
    <source>
        <strain evidence="7 8">Hh39</strain>
    </source>
</reference>
<dbReference type="EC" id="2.1.1.297" evidence="1"/>
<dbReference type="Pfam" id="PF05175">
    <property type="entry name" value="MTS"/>
    <property type="match status" value="1"/>
</dbReference>
<dbReference type="InterPro" id="IPR050320">
    <property type="entry name" value="N5-glutamine_MTase"/>
</dbReference>
<dbReference type="InterPro" id="IPR022446">
    <property type="entry name" value="MeTrfrase_put"/>
</dbReference>
<dbReference type="RefSeq" id="WP_119976598.1">
    <property type="nucleotide sequence ID" value="NZ_JBHSQA010000002.1"/>
</dbReference>
<comment type="catalytic activity">
    <reaction evidence="5">
        <text>L-glutaminyl-[peptide chain release factor] + S-adenosyl-L-methionine = N(5)-methyl-L-glutaminyl-[peptide chain release factor] + S-adenosyl-L-homocysteine + H(+)</text>
        <dbReference type="Rhea" id="RHEA:42896"/>
        <dbReference type="Rhea" id="RHEA-COMP:10271"/>
        <dbReference type="Rhea" id="RHEA-COMP:10272"/>
        <dbReference type="ChEBI" id="CHEBI:15378"/>
        <dbReference type="ChEBI" id="CHEBI:30011"/>
        <dbReference type="ChEBI" id="CHEBI:57856"/>
        <dbReference type="ChEBI" id="CHEBI:59789"/>
        <dbReference type="ChEBI" id="CHEBI:61891"/>
        <dbReference type="EC" id="2.1.1.297"/>
    </reaction>
</comment>
<dbReference type="AlphaFoldDB" id="A0A3A5MJ16"/>
<protein>
    <recommendedName>
        <fullName evidence="1">peptide chain release factor N(5)-glutamine methyltransferase</fullName>
        <ecNumber evidence="1">2.1.1.297</ecNumber>
    </recommendedName>
</protein>
<keyword evidence="4" id="KW-0949">S-adenosyl-L-methionine</keyword>
<dbReference type="SUPFAM" id="SSF53335">
    <property type="entry name" value="S-adenosyl-L-methionine-dependent methyltransferases"/>
    <property type="match status" value="1"/>
</dbReference>
<dbReference type="EMBL" id="QZVS01000097">
    <property type="protein sequence ID" value="RJT84604.1"/>
    <property type="molecule type" value="Genomic_DNA"/>
</dbReference>
<dbReference type="GO" id="GO:0102559">
    <property type="term" value="F:peptide chain release factor N(5)-glutamine methyltransferase activity"/>
    <property type="evidence" value="ECO:0007669"/>
    <property type="project" value="UniProtKB-EC"/>
</dbReference>
<gene>
    <name evidence="7" type="ORF">D6T64_20790</name>
</gene>
<evidence type="ECO:0000313" key="7">
    <source>
        <dbReference type="EMBL" id="RJT84604.1"/>
    </source>
</evidence>